<keyword evidence="1" id="KW-0812">Transmembrane</keyword>
<evidence type="ECO:0000256" key="1">
    <source>
        <dbReference type="SAM" id="Phobius"/>
    </source>
</evidence>
<protein>
    <submittedName>
        <fullName evidence="2">Uncharacterized protein</fullName>
    </submittedName>
</protein>
<keyword evidence="1" id="KW-0472">Membrane</keyword>
<sequence length="37" mass="4006">MDQIVKKNAFIVGLIGAVANLALVIYIWQIQAFSSVA</sequence>
<reference evidence="2 3" key="1">
    <citation type="journal article" date="2014" name="Genome Announc.">
        <title>Draft Genome Sequences of Marine Flavobacterium Nonlabens Strains NR17, NR24, NR27, NR32, NR33, and Ara13.</title>
        <authorList>
            <person name="Nakanishi M."/>
            <person name="Meirelles P."/>
            <person name="Suzuki R."/>
            <person name="Takatani N."/>
            <person name="Mino S."/>
            <person name="Suda W."/>
            <person name="Oshima K."/>
            <person name="Hattori M."/>
            <person name="Ohkuma M."/>
            <person name="Hosokawa M."/>
            <person name="Miyashita K."/>
            <person name="Thompson F.L."/>
            <person name="Niwa A."/>
            <person name="Sawabe T."/>
            <person name="Sawabe T."/>
        </authorList>
    </citation>
    <scope>NUCLEOTIDE SEQUENCE [LARGE SCALE GENOMIC DNA]</scope>
    <source>
        <strain evidence="3">JCM19296</strain>
    </source>
</reference>
<dbReference type="AlphaFoldDB" id="A0A081DBK1"/>
<dbReference type="Proteomes" id="UP000028980">
    <property type="component" value="Unassembled WGS sequence"/>
</dbReference>
<accession>A0A081DBK1</accession>
<organism evidence="2 3">
    <name type="scientific">Nonlabens ulvanivorans</name>
    <name type="common">Persicivirga ulvanivorans</name>
    <dbReference type="NCBI Taxonomy" id="906888"/>
    <lineage>
        <taxon>Bacteria</taxon>
        <taxon>Pseudomonadati</taxon>
        <taxon>Bacteroidota</taxon>
        <taxon>Flavobacteriia</taxon>
        <taxon>Flavobacteriales</taxon>
        <taxon>Flavobacteriaceae</taxon>
        <taxon>Nonlabens</taxon>
    </lineage>
</organism>
<proteinExistence type="predicted"/>
<name>A0A081DBK1_NONUL</name>
<keyword evidence="1" id="KW-1133">Transmembrane helix</keyword>
<dbReference type="EMBL" id="BBLG01000003">
    <property type="protein sequence ID" value="GAK76297.1"/>
    <property type="molecule type" value="Genomic_DNA"/>
</dbReference>
<comment type="caution">
    <text evidence="2">The sequence shown here is derived from an EMBL/GenBank/DDBJ whole genome shotgun (WGS) entry which is preliminary data.</text>
</comment>
<evidence type="ECO:0000313" key="2">
    <source>
        <dbReference type="EMBL" id="GAK76297.1"/>
    </source>
</evidence>
<feature type="transmembrane region" description="Helical" evidence="1">
    <location>
        <begin position="9"/>
        <end position="28"/>
    </location>
</feature>
<evidence type="ECO:0000313" key="3">
    <source>
        <dbReference type="Proteomes" id="UP000028980"/>
    </source>
</evidence>
<gene>
    <name evidence="2" type="ORF">JCM19296_1894</name>
</gene>